<organism evidence="6 7">
    <name type="scientific">Peronospora farinosa</name>
    <dbReference type="NCBI Taxonomy" id="134698"/>
    <lineage>
        <taxon>Eukaryota</taxon>
        <taxon>Sar</taxon>
        <taxon>Stramenopiles</taxon>
        <taxon>Oomycota</taxon>
        <taxon>Peronosporomycetes</taxon>
        <taxon>Peronosporales</taxon>
        <taxon>Peronosporaceae</taxon>
        <taxon>Peronospora</taxon>
    </lineage>
</organism>
<dbReference type="Pfam" id="PF00271">
    <property type="entry name" value="Helicase_C"/>
    <property type="match status" value="1"/>
</dbReference>
<name>A0AAV0U5Y6_9STRA</name>
<dbReference type="SUPFAM" id="SSF52540">
    <property type="entry name" value="P-loop containing nucleoside triphosphate hydrolases"/>
    <property type="match status" value="1"/>
</dbReference>
<dbReference type="InterPro" id="IPR007502">
    <property type="entry name" value="Helicase-assoc_dom"/>
</dbReference>
<dbReference type="AlphaFoldDB" id="A0AAV0U5Y6"/>
<dbReference type="GO" id="GO:0000390">
    <property type="term" value="P:spliceosomal complex disassembly"/>
    <property type="evidence" value="ECO:0007669"/>
    <property type="project" value="TreeGrafter"/>
</dbReference>
<gene>
    <name evidence="6" type="ORF">PFR002_LOCUS6880</name>
</gene>
<dbReference type="FunFam" id="3.40.50.300:FF:004188">
    <property type="entry name" value="Adenosinetriphosphatase"/>
    <property type="match status" value="1"/>
</dbReference>
<evidence type="ECO:0000259" key="5">
    <source>
        <dbReference type="PROSITE" id="PS51194"/>
    </source>
</evidence>
<accession>A0AAV0U5Y6</accession>
<dbReference type="PANTHER" id="PTHR18934:SF85">
    <property type="entry name" value="ATP-DEPENDENT RNA HELICASE DHX8"/>
    <property type="match status" value="1"/>
</dbReference>
<feature type="domain" description="Helicase ATP-binding" evidence="4">
    <location>
        <begin position="1"/>
        <end position="75"/>
    </location>
</feature>
<reference evidence="6" key="1">
    <citation type="submission" date="2022-12" db="EMBL/GenBank/DDBJ databases">
        <authorList>
            <person name="Webb A."/>
        </authorList>
    </citation>
    <scope>NUCLEOTIDE SEQUENCE</scope>
    <source>
        <strain evidence="6">Pf2</strain>
    </source>
</reference>
<sequence>MTEGMLLREVLSLRSYSALMLDEAHERTINTDVLFGLLKDLVRKRKDLKIIVTSATLDAEKISRYFFDCPIFTIPGRIFPVEILYTKEPELDYLDASLLCRIKALQERALAPELIILPVYGALPSEMQSRIFEPAPKGSRKCVVATNIAEASLTIDGVYYVVDPGFCKQNAFNSKIGMDYVVVVPCSQASARQRAGRAGRTGPGKCYRLYMENTYKNEMLPTTVPEIQRANLGSVVLQLKAMSINDLMRCSRLLTQLGKKMAEFPVEPKNAKVLLTSVVLGCAEEVLTIVAMMSVESVFFRPKEKQAQADQKKAKFHQPEGDHLTLLAVYEAWANSKFSSPWCYENFIQAQAIRRAQDVRKQLLSILDRYKMDVVSCGKNFNKVRRAIVAGYFANTAKKGLQEGYRTMVEGQPVYIHPSSALFNKSPEWVLYHELVLTTKEYMRNIMTIEPKWLVELAPAFFKKGDSTKLSKRKHNEMIEPLYDHLTHLIYDILAISSAQLETDYTTRTS</sequence>
<dbReference type="PROSITE" id="PS00690">
    <property type="entry name" value="DEAH_ATP_HELICASE"/>
    <property type="match status" value="1"/>
</dbReference>
<dbReference type="InterPro" id="IPR011709">
    <property type="entry name" value="DEAD-box_helicase_OB_fold"/>
</dbReference>
<keyword evidence="3" id="KW-0067">ATP-binding</keyword>
<dbReference type="SMART" id="SM00490">
    <property type="entry name" value="HELICc"/>
    <property type="match status" value="1"/>
</dbReference>
<evidence type="ECO:0000256" key="2">
    <source>
        <dbReference type="ARBA" id="ARBA00022801"/>
    </source>
</evidence>
<dbReference type="Gene3D" id="1.20.120.1080">
    <property type="match status" value="1"/>
</dbReference>
<dbReference type="CDD" id="cd18791">
    <property type="entry name" value="SF2_C_RHA"/>
    <property type="match status" value="1"/>
</dbReference>
<dbReference type="Pfam" id="PF07717">
    <property type="entry name" value="OB_NTP_bind"/>
    <property type="match status" value="1"/>
</dbReference>
<evidence type="ECO:0000256" key="1">
    <source>
        <dbReference type="ARBA" id="ARBA00022741"/>
    </source>
</evidence>
<dbReference type="InterPro" id="IPR027417">
    <property type="entry name" value="P-loop_NTPase"/>
</dbReference>
<protein>
    <submittedName>
        <fullName evidence="6">Uncharacterized protein</fullName>
    </submittedName>
</protein>
<dbReference type="GO" id="GO:0005524">
    <property type="term" value="F:ATP binding"/>
    <property type="evidence" value="ECO:0007669"/>
    <property type="project" value="UniProtKB-KW"/>
</dbReference>
<dbReference type="InterPro" id="IPR002464">
    <property type="entry name" value="DNA/RNA_helicase_DEAH_CS"/>
</dbReference>
<keyword evidence="1" id="KW-0547">Nucleotide-binding</keyword>
<comment type="caution">
    <text evidence="6">The sequence shown here is derived from an EMBL/GenBank/DDBJ whole genome shotgun (WGS) entry which is preliminary data.</text>
</comment>
<dbReference type="PROSITE" id="PS51194">
    <property type="entry name" value="HELICASE_CTER"/>
    <property type="match status" value="1"/>
</dbReference>
<dbReference type="PANTHER" id="PTHR18934">
    <property type="entry name" value="ATP-DEPENDENT RNA HELICASE"/>
    <property type="match status" value="1"/>
</dbReference>
<dbReference type="Gene3D" id="3.40.50.300">
    <property type="entry name" value="P-loop containing nucleotide triphosphate hydrolases"/>
    <property type="match status" value="2"/>
</dbReference>
<dbReference type="Pfam" id="PF21010">
    <property type="entry name" value="HA2_C"/>
    <property type="match status" value="1"/>
</dbReference>
<evidence type="ECO:0000313" key="6">
    <source>
        <dbReference type="EMBL" id="CAI5732406.1"/>
    </source>
</evidence>
<evidence type="ECO:0000259" key="4">
    <source>
        <dbReference type="PROSITE" id="PS51192"/>
    </source>
</evidence>
<dbReference type="SMART" id="SM00847">
    <property type="entry name" value="HA2"/>
    <property type="match status" value="1"/>
</dbReference>
<dbReference type="GO" id="GO:0003723">
    <property type="term" value="F:RNA binding"/>
    <property type="evidence" value="ECO:0007669"/>
    <property type="project" value="TreeGrafter"/>
</dbReference>
<dbReference type="GO" id="GO:0071013">
    <property type="term" value="C:catalytic step 2 spliceosome"/>
    <property type="evidence" value="ECO:0007669"/>
    <property type="project" value="TreeGrafter"/>
</dbReference>
<evidence type="ECO:0000313" key="7">
    <source>
        <dbReference type="Proteomes" id="UP001159659"/>
    </source>
</evidence>
<feature type="domain" description="Helicase C-terminal" evidence="5">
    <location>
        <begin position="80"/>
        <end position="243"/>
    </location>
</feature>
<dbReference type="InterPro" id="IPR014001">
    <property type="entry name" value="Helicase_ATP-bd"/>
</dbReference>
<dbReference type="FunFam" id="3.40.50.300:FF:003016">
    <property type="entry name" value="DEAH-box helicase 9"/>
    <property type="match status" value="1"/>
</dbReference>
<dbReference type="EMBL" id="CANTFK010000888">
    <property type="protein sequence ID" value="CAI5732406.1"/>
    <property type="molecule type" value="Genomic_DNA"/>
</dbReference>
<dbReference type="InterPro" id="IPR001650">
    <property type="entry name" value="Helicase_C-like"/>
</dbReference>
<proteinExistence type="predicted"/>
<dbReference type="Proteomes" id="UP001159659">
    <property type="component" value="Unassembled WGS sequence"/>
</dbReference>
<dbReference type="GO" id="GO:0016787">
    <property type="term" value="F:hydrolase activity"/>
    <property type="evidence" value="ECO:0007669"/>
    <property type="project" value="UniProtKB-KW"/>
</dbReference>
<keyword evidence="2" id="KW-0378">Hydrolase</keyword>
<evidence type="ECO:0000256" key="3">
    <source>
        <dbReference type="ARBA" id="ARBA00022840"/>
    </source>
</evidence>
<dbReference type="GO" id="GO:0004386">
    <property type="term" value="F:helicase activity"/>
    <property type="evidence" value="ECO:0007669"/>
    <property type="project" value="TreeGrafter"/>
</dbReference>
<dbReference type="PROSITE" id="PS51192">
    <property type="entry name" value="HELICASE_ATP_BIND_1"/>
    <property type="match status" value="1"/>
</dbReference>